<reference evidence="2 3" key="1">
    <citation type="submission" date="2016-11" db="EMBL/GenBank/DDBJ databases">
        <authorList>
            <person name="Jaros S."/>
            <person name="Januszkiewicz K."/>
            <person name="Wedrychowicz H."/>
        </authorList>
    </citation>
    <scope>NUCLEOTIDE SEQUENCE [LARGE SCALE GENOMIC DNA]</scope>
    <source>
        <strain evidence="2 3">DSM 21637</strain>
    </source>
</reference>
<dbReference type="OrthoDB" id="9941432at2"/>
<dbReference type="RefSeq" id="WP_143142817.1">
    <property type="nucleotide sequence ID" value="NZ_FPJW01000007.1"/>
</dbReference>
<evidence type="ECO:0000313" key="3">
    <source>
        <dbReference type="Proteomes" id="UP000182350"/>
    </source>
</evidence>
<dbReference type="STRING" id="1122209.SAMN02745752_02028"/>
<dbReference type="AlphaFoldDB" id="A0A1K1XZG0"/>
<proteinExistence type="predicted"/>
<evidence type="ECO:0000256" key="1">
    <source>
        <dbReference type="SAM" id="Phobius"/>
    </source>
</evidence>
<keyword evidence="3" id="KW-1185">Reference proteome</keyword>
<dbReference type="EMBL" id="FPJW01000007">
    <property type="protein sequence ID" value="SFX54699.1"/>
    <property type="molecule type" value="Genomic_DNA"/>
</dbReference>
<dbReference type="Proteomes" id="UP000182350">
    <property type="component" value="Unassembled WGS sequence"/>
</dbReference>
<gene>
    <name evidence="2" type="ORF">SAMN02745752_02028</name>
</gene>
<evidence type="ECO:0008006" key="4">
    <source>
        <dbReference type="Google" id="ProtNLM"/>
    </source>
</evidence>
<evidence type="ECO:0000313" key="2">
    <source>
        <dbReference type="EMBL" id="SFX54699.1"/>
    </source>
</evidence>
<protein>
    <recommendedName>
        <fullName evidence="4">DUF4760 domain-containing protein</fullName>
    </recommendedName>
</protein>
<sequence length="186" mass="21274">METLGIVLSSAFIATILSSAVTVYVSRLGYKDAYYEKLIDKRLLAHDEIGALISVLKTSIQDPQSTDRRTYHQIFALGYDNFCKVSAMFGSDTHSQWVTNRTREALLKINREFFRCSLLYDQFNEDLVKVGKTEYKEIARLRDELEESLLAELPELHLIDKFLAGKVVEKEISEIDLMKRPSGDEA</sequence>
<keyword evidence="1" id="KW-1133">Transmembrane helix</keyword>
<feature type="transmembrane region" description="Helical" evidence="1">
    <location>
        <begin position="6"/>
        <end position="25"/>
    </location>
</feature>
<keyword evidence="1" id="KW-0812">Transmembrane</keyword>
<organism evidence="2 3">
    <name type="scientific">Marinospirillum alkaliphilum DSM 21637</name>
    <dbReference type="NCBI Taxonomy" id="1122209"/>
    <lineage>
        <taxon>Bacteria</taxon>
        <taxon>Pseudomonadati</taxon>
        <taxon>Pseudomonadota</taxon>
        <taxon>Gammaproteobacteria</taxon>
        <taxon>Oceanospirillales</taxon>
        <taxon>Oceanospirillaceae</taxon>
        <taxon>Marinospirillum</taxon>
    </lineage>
</organism>
<name>A0A1K1XZG0_9GAMM</name>
<accession>A0A1K1XZG0</accession>
<keyword evidence="1" id="KW-0472">Membrane</keyword>